<feature type="transmembrane region" description="Helical" evidence="1">
    <location>
        <begin position="155"/>
        <end position="174"/>
    </location>
</feature>
<dbReference type="InterPro" id="IPR052337">
    <property type="entry name" value="SAT4-like"/>
</dbReference>
<feature type="transmembrane region" description="Helical" evidence="1">
    <location>
        <begin position="23"/>
        <end position="46"/>
    </location>
</feature>
<sequence>MALFMRYPLVDGSASAFWDSRSAAAFICIFTVSILGIAAIFGRVYGKFKLTGTLHWDDLFMLLAGLSSVSYAITALLQIHSGLAIPMQERPYEMQRQFQSLNYTGRVFYLTGLTWFKGAIESVTPQIAILLQLMYGLIANYRYLDTSQRQHRRGWMYVTFATTFVSIMRVFTIAPATSIFSPESEALVIMGTLELNMGIISTSLPGWYMWMDVSRQGKRRFRDYEPFRSIRRLLLPLIDFVQVWVYRLYHSIITKIDDKTVIFEVKSSEDSGKEDGKKKPKKFRGLDIPSEEMLDEHDVLESLVTEQRQHFLTNRNYNILFTSDKTLTDMVRDEELEYIESSQWAAFNEQGIEFRLREQLTGGPNRYLDGLLFDEMNMGGRASRNPKGGDGLRQRK</sequence>
<organism evidence="2 3">
    <name type="scientific">Arthrobotrys musiformis</name>
    <dbReference type="NCBI Taxonomy" id="47236"/>
    <lineage>
        <taxon>Eukaryota</taxon>
        <taxon>Fungi</taxon>
        <taxon>Dikarya</taxon>
        <taxon>Ascomycota</taxon>
        <taxon>Pezizomycotina</taxon>
        <taxon>Orbiliomycetes</taxon>
        <taxon>Orbiliales</taxon>
        <taxon>Orbiliaceae</taxon>
        <taxon>Arthrobotrys</taxon>
    </lineage>
</organism>
<name>A0AAV9WKW5_9PEZI</name>
<evidence type="ECO:0000313" key="3">
    <source>
        <dbReference type="Proteomes" id="UP001370758"/>
    </source>
</evidence>
<evidence type="ECO:0000313" key="2">
    <source>
        <dbReference type="EMBL" id="KAK6509632.1"/>
    </source>
</evidence>
<dbReference type="AlphaFoldDB" id="A0AAV9WKW5"/>
<feature type="transmembrane region" description="Helical" evidence="1">
    <location>
        <begin position="186"/>
        <end position="210"/>
    </location>
</feature>
<gene>
    <name evidence="2" type="ORF">TWF481_004365</name>
</gene>
<keyword evidence="1" id="KW-1133">Transmembrane helix</keyword>
<dbReference type="PANTHER" id="PTHR33048:SF47">
    <property type="entry name" value="INTEGRAL MEMBRANE PROTEIN-RELATED"/>
    <property type="match status" value="1"/>
</dbReference>
<protein>
    <submittedName>
        <fullName evidence="2">Uncharacterized protein</fullName>
    </submittedName>
</protein>
<reference evidence="2 3" key="1">
    <citation type="submission" date="2023-08" db="EMBL/GenBank/DDBJ databases">
        <authorList>
            <person name="Palmer J.M."/>
        </authorList>
    </citation>
    <scope>NUCLEOTIDE SEQUENCE [LARGE SCALE GENOMIC DNA]</scope>
    <source>
        <strain evidence="2 3">TWF481</strain>
    </source>
</reference>
<dbReference type="EMBL" id="JAVHJL010000002">
    <property type="protein sequence ID" value="KAK6509632.1"/>
    <property type="molecule type" value="Genomic_DNA"/>
</dbReference>
<comment type="caution">
    <text evidence="2">The sequence shown here is derived from an EMBL/GenBank/DDBJ whole genome shotgun (WGS) entry which is preliminary data.</text>
</comment>
<dbReference type="Proteomes" id="UP001370758">
    <property type="component" value="Unassembled WGS sequence"/>
</dbReference>
<proteinExistence type="predicted"/>
<evidence type="ECO:0000256" key="1">
    <source>
        <dbReference type="SAM" id="Phobius"/>
    </source>
</evidence>
<keyword evidence="1" id="KW-0472">Membrane</keyword>
<accession>A0AAV9WKW5</accession>
<keyword evidence="3" id="KW-1185">Reference proteome</keyword>
<keyword evidence="1" id="KW-0812">Transmembrane</keyword>
<feature type="transmembrane region" description="Helical" evidence="1">
    <location>
        <begin position="58"/>
        <end position="79"/>
    </location>
</feature>
<dbReference type="PANTHER" id="PTHR33048">
    <property type="entry name" value="PTH11-LIKE INTEGRAL MEMBRANE PROTEIN (AFU_ORTHOLOGUE AFUA_5G11245)"/>
    <property type="match status" value="1"/>
</dbReference>
<feature type="transmembrane region" description="Helical" evidence="1">
    <location>
        <begin position="123"/>
        <end position="143"/>
    </location>
</feature>